<proteinExistence type="predicted"/>
<gene>
    <name evidence="1" type="ORF">NDU88_003266</name>
</gene>
<protein>
    <submittedName>
        <fullName evidence="1">Uncharacterized protein</fullName>
    </submittedName>
</protein>
<reference evidence="1" key="1">
    <citation type="journal article" date="2022" name="bioRxiv">
        <title>Sequencing and chromosome-scale assembly of the giantPleurodeles waltlgenome.</title>
        <authorList>
            <person name="Brown T."/>
            <person name="Elewa A."/>
            <person name="Iarovenko S."/>
            <person name="Subramanian E."/>
            <person name="Araus A.J."/>
            <person name="Petzold A."/>
            <person name="Susuki M."/>
            <person name="Suzuki K.-i.T."/>
            <person name="Hayashi T."/>
            <person name="Toyoda A."/>
            <person name="Oliveira C."/>
            <person name="Osipova E."/>
            <person name="Leigh N.D."/>
            <person name="Simon A."/>
            <person name="Yun M.H."/>
        </authorList>
    </citation>
    <scope>NUCLEOTIDE SEQUENCE</scope>
    <source>
        <strain evidence="1">20211129_DDA</strain>
        <tissue evidence="1">Liver</tissue>
    </source>
</reference>
<organism evidence="1 2">
    <name type="scientific">Pleurodeles waltl</name>
    <name type="common">Iberian ribbed newt</name>
    <dbReference type="NCBI Taxonomy" id="8319"/>
    <lineage>
        <taxon>Eukaryota</taxon>
        <taxon>Metazoa</taxon>
        <taxon>Chordata</taxon>
        <taxon>Craniata</taxon>
        <taxon>Vertebrata</taxon>
        <taxon>Euteleostomi</taxon>
        <taxon>Amphibia</taxon>
        <taxon>Batrachia</taxon>
        <taxon>Caudata</taxon>
        <taxon>Salamandroidea</taxon>
        <taxon>Salamandridae</taxon>
        <taxon>Pleurodelinae</taxon>
        <taxon>Pleurodeles</taxon>
    </lineage>
</organism>
<sequence>MRCQSQLLKRLPRSSLPGTQVAALQHEARAALTRYACGTNGSFQHLWLSLHQTLFHNVRIDSFQLEKEISSLLVSGAKRKAALASAE</sequence>
<dbReference type="Proteomes" id="UP001066276">
    <property type="component" value="Chromosome 9"/>
</dbReference>
<dbReference type="AlphaFoldDB" id="A0AAV7MRA5"/>
<accession>A0AAV7MRA5</accession>
<evidence type="ECO:0000313" key="1">
    <source>
        <dbReference type="EMBL" id="KAJ1105862.1"/>
    </source>
</evidence>
<name>A0AAV7MRA5_PLEWA</name>
<dbReference type="EMBL" id="JANPWB010000013">
    <property type="protein sequence ID" value="KAJ1105862.1"/>
    <property type="molecule type" value="Genomic_DNA"/>
</dbReference>
<evidence type="ECO:0000313" key="2">
    <source>
        <dbReference type="Proteomes" id="UP001066276"/>
    </source>
</evidence>
<comment type="caution">
    <text evidence="1">The sequence shown here is derived from an EMBL/GenBank/DDBJ whole genome shotgun (WGS) entry which is preliminary data.</text>
</comment>
<keyword evidence="2" id="KW-1185">Reference proteome</keyword>